<gene>
    <name evidence="5" type="ORF">OHK93_006073</name>
</gene>
<evidence type="ECO:0000313" key="5">
    <source>
        <dbReference type="EMBL" id="MDI1486811.1"/>
    </source>
</evidence>
<dbReference type="PANTHER" id="PTHR12684:SF2">
    <property type="entry name" value="TRNA 2'-PHOSPHOTRANSFERASE 1"/>
    <property type="match status" value="1"/>
</dbReference>
<organism evidence="5 6">
    <name type="scientific">Ramalina farinacea</name>
    <dbReference type="NCBI Taxonomy" id="258253"/>
    <lineage>
        <taxon>Eukaryota</taxon>
        <taxon>Fungi</taxon>
        <taxon>Dikarya</taxon>
        <taxon>Ascomycota</taxon>
        <taxon>Pezizomycotina</taxon>
        <taxon>Lecanoromycetes</taxon>
        <taxon>OSLEUM clade</taxon>
        <taxon>Lecanoromycetidae</taxon>
        <taxon>Lecanorales</taxon>
        <taxon>Lecanorineae</taxon>
        <taxon>Ramalinaceae</taxon>
        <taxon>Ramalina</taxon>
    </lineage>
</organism>
<proteinExistence type="inferred from homology"/>
<evidence type="ECO:0000313" key="6">
    <source>
        <dbReference type="Proteomes" id="UP001161017"/>
    </source>
</evidence>
<keyword evidence="3" id="KW-0520">NAD</keyword>
<dbReference type="EMBL" id="JAPUFD010000004">
    <property type="protein sequence ID" value="MDI1486811.1"/>
    <property type="molecule type" value="Genomic_DNA"/>
</dbReference>
<keyword evidence="2" id="KW-0808">Transferase</keyword>
<evidence type="ECO:0000256" key="3">
    <source>
        <dbReference type="ARBA" id="ARBA00023027"/>
    </source>
</evidence>
<dbReference type="AlphaFoldDB" id="A0AA43TPR2"/>
<dbReference type="PANTHER" id="PTHR12684">
    <property type="entry name" value="PUTATIVE PHOSPHOTRANSFERASE"/>
    <property type="match status" value="1"/>
</dbReference>
<evidence type="ECO:0000256" key="4">
    <source>
        <dbReference type="SAM" id="MobiDB-lite"/>
    </source>
</evidence>
<feature type="region of interest" description="Disordered" evidence="4">
    <location>
        <begin position="139"/>
        <end position="161"/>
    </location>
</feature>
<comment type="similarity">
    <text evidence="1">Belongs to the KptA/TPT1 family.</text>
</comment>
<evidence type="ECO:0000256" key="1">
    <source>
        <dbReference type="ARBA" id="ARBA00009836"/>
    </source>
</evidence>
<dbReference type="InterPro" id="IPR042081">
    <property type="entry name" value="RNA_2'-PTrans_C"/>
</dbReference>
<dbReference type="GO" id="GO:0006388">
    <property type="term" value="P:tRNA splicing, via endonucleolytic cleavage and ligation"/>
    <property type="evidence" value="ECO:0007669"/>
    <property type="project" value="TreeGrafter"/>
</dbReference>
<evidence type="ECO:0000256" key="2">
    <source>
        <dbReference type="ARBA" id="ARBA00022679"/>
    </source>
</evidence>
<dbReference type="GO" id="GO:0000215">
    <property type="term" value="F:tRNA 2'-phosphotransferase activity"/>
    <property type="evidence" value="ECO:0007669"/>
    <property type="project" value="TreeGrafter"/>
</dbReference>
<feature type="compositionally biased region" description="Polar residues" evidence="4">
    <location>
        <begin position="18"/>
        <end position="27"/>
    </location>
</feature>
<comment type="caution">
    <text evidence="5">The sequence shown here is derived from an EMBL/GenBank/DDBJ whole genome shotgun (WGS) entry which is preliminary data.</text>
</comment>
<dbReference type="InterPro" id="IPR002745">
    <property type="entry name" value="Ptrans_KptA/Tpt1"/>
</dbReference>
<dbReference type="Pfam" id="PF01885">
    <property type="entry name" value="PTS_2-RNA"/>
    <property type="match status" value="1"/>
</dbReference>
<keyword evidence="6" id="KW-1185">Reference proteome</keyword>
<protein>
    <recommendedName>
        <fullName evidence="7">2'-phosphotransferase</fullName>
    </recommendedName>
</protein>
<dbReference type="Gene3D" id="3.20.170.30">
    <property type="match status" value="2"/>
</dbReference>
<name>A0AA43TPR2_9LECA</name>
<feature type="compositionally biased region" description="Low complexity" evidence="4">
    <location>
        <begin position="139"/>
        <end position="159"/>
    </location>
</feature>
<feature type="region of interest" description="Disordered" evidence="4">
    <location>
        <begin position="1"/>
        <end position="64"/>
    </location>
</feature>
<sequence>MAATLRRARHLRGAPRRSLQQRQTTLLPQAQPAPRRSRRHRRPPSSPYAPRTTKSTLRSPTDDPSRYLIRAAQGHSIPGISSEQIHTPILATDPDCPFVVVHGTNHARWLQIHRSGHLNRMTRNHIHFARDELRPLPPLLSSSAGVDEQQQQQQPPAAASRVVQGDEEEVISGMRRDSTVMIWVDVRASMAVGVKWWRSTNDVILTEGLDGKLPLEFVAWTEKGGGGRCCSGIGRKG</sequence>
<feature type="compositionally biased region" description="Basic residues" evidence="4">
    <location>
        <begin position="1"/>
        <end position="15"/>
    </location>
</feature>
<accession>A0AA43TPR2</accession>
<dbReference type="Proteomes" id="UP001161017">
    <property type="component" value="Unassembled WGS sequence"/>
</dbReference>
<reference evidence="5" key="1">
    <citation type="journal article" date="2023" name="Genome Biol. Evol.">
        <title>First Whole Genome Sequence and Flow Cytometry Genome Size Data for the Lichen-Forming Fungus Ramalina farinacea (Ascomycota).</title>
        <authorList>
            <person name="Llewellyn T."/>
            <person name="Mian S."/>
            <person name="Hill R."/>
            <person name="Leitch I.J."/>
            <person name="Gaya E."/>
        </authorList>
    </citation>
    <scope>NUCLEOTIDE SEQUENCE</scope>
    <source>
        <strain evidence="5">LIQ254RAFAR</strain>
    </source>
</reference>
<dbReference type="SUPFAM" id="SSF56399">
    <property type="entry name" value="ADP-ribosylation"/>
    <property type="match status" value="1"/>
</dbReference>
<evidence type="ECO:0008006" key="7">
    <source>
        <dbReference type="Google" id="ProtNLM"/>
    </source>
</evidence>